<accession>A0AAD5UBT2</accession>
<evidence type="ECO:0000256" key="6">
    <source>
        <dbReference type="ARBA" id="ARBA00020167"/>
    </source>
</evidence>
<evidence type="ECO:0000259" key="15">
    <source>
        <dbReference type="SMART" id="SM01264"/>
    </source>
</evidence>
<dbReference type="GO" id="GO:0005759">
    <property type="term" value="C:mitochondrial matrix"/>
    <property type="evidence" value="ECO:0007669"/>
    <property type="project" value="UniProtKB-SubCell"/>
</dbReference>
<dbReference type="PANTHER" id="PTHR43016:SF13">
    <property type="entry name" value="PRESEQUENCE PROTEASE, MITOCHONDRIAL"/>
    <property type="match status" value="1"/>
</dbReference>
<evidence type="ECO:0000256" key="1">
    <source>
        <dbReference type="ARBA" id="ARBA00001947"/>
    </source>
</evidence>
<name>A0AAD5UBT2_9FUNG</name>
<evidence type="ECO:0000256" key="2">
    <source>
        <dbReference type="ARBA" id="ARBA00004305"/>
    </source>
</evidence>
<gene>
    <name evidence="16" type="primary">PITRM1</name>
    <name evidence="16" type="ORF">HK103_007621</name>
</gene>
<keyword evidence="9" id="KW-0378">Hydrolase</keyword>
<evidence type="ECO:0000313" key="16">
    <source>
        <dbReference type="EMBL" id="KAJ3253952.1"/>
    </source>
</evidence>
<evidence type="ECO:0000256" key="11">
    <source>
        <dbReference type="ARBA" id="ARBA00023049"/>
    </source>
</evidence>
<comment type="subcellular location">
    <subcellularLocation>
        <location evidence="3">Mitochondrion intermembrane space</location>
    </subcellularLocation>
    <subcellularLocation>
        <location evidence="2">Mitochondrion matrix</location>
    </subcellularLocation>
</comment>
<protein>
    <recommendedName>
        <fullName evidence="6">Presequence protease, mitochondrial</fullName>
    </recommendedName>
    <alternativeName>
        <fullName evidence="13">Pitrilysin metalloproteinase</fullName>
    </alternativeName>
</protein>
<dbReference type="Pfam" id="PF22516">
    <property type="entry name" value="PreP_C"/>
    <property type="match status" value="1"/>
</dbReference>
<dbReference type="InterPro" id="IPR013578">
    <property type="entry name" value="Peptidase_M16C_assoc"/>
</dbReference>
<dbReference type="InterPro" id="IPR007863">
    <property type="entry name" value="Peptidase_M16_C"/>
</dbReference>
<dbReference type="FunFam" id="3.30.830.10:FF:000009">
    <property type="entry name" value="Presequence protease, mitochondrial"/>
    <property type="match status" value="1"/>
</dbReference>
<dbReference type="InterPro" id="IPR055130">
    <property type="entry name" value="PreP_C"/>
</dbReference>
<evidence type="ECO:0000256" key="3">
    <source>
        <dbReference type="ARBA" id="ARBA00004569"/>
    </source>
</evidence>
<evidence type="ECO:0000256" key="12">
    <source>
        <dbReference type="ARBA" id="ARBA00023128"/>
    </source>
</evidence>
<comment type="subunit">
    <text evidence="5">Monomer and homodimer; homodimerization is induced by binding of the substrate.</text>
</comment>
<dbReference type="FunFam" id="3.30.830.10:FF:000011">
    <property type="entry name" value="Presequence protease, mitochondrial"/>
    <property type="match status" value="1"/>
</dbReference>
<organism evidence="16 17">
    <name type="scientific">Boothiomyces macroporosus</name>
    <dbReference type="NCBI Taxonomy" id="261099"/>
    <lineage>
        <taxon>Eukaryota</taxon>
        <taxon>Fungi</taxon>
        <taxon>Fungi incertae sedis</taxon>
        <taxon>Chytridiomycota</taxon>
        <taxon>Chytridiomycota incertae sedis</taxon>
        <taxon>Chytridiomycetes</taxon>
        <taxon>Rhizophydiales</taxon>
        <taxon>Terramycetaceae</taxon>
        <taxon>Boothiomyces</taxon>
    </lineage>
</organism>
<keyword evidence="11" id="KW-0482">Metalloprotease</keyword>
<evidence type="ECO:0000256" key="9">
    <source>
        <dbReference type="ARBA" id="ARBA00022801"/>
    </source>
</evidence>
<evidence type="ECO:0000313" key="17">
    <source>
        <dbReference type="Proteomes" id="UP001210925"/>
    </source>
</evidence>
<dbReference type="PANTHER" id="PTHR43016">
    <property type="entry name" value="PRESEQUENCE PROTEASE"/>
    <property type="match status" value="1"/>
</dbReference>
<keyword evidence="7 16" id="KW-0645">Protease</keyword>
<dbReference type="SMART" id="SM01264">
    <property type="entry name" value="M16C_associated"/>
    <property type="match status" value="1"/>
</dbReference>
<feature type="domain" description="Peptidase M16C associated" evidence="15">
    <location>
        <begin position="450"/>
        <end position="691"/>
    </location>
</feature>
<keyword evidence="10" id="KW-0862">Zinc</keyword>
<keyword evidence="8" id="KW-0479">Metal-binding</keyword>
<evidence type="ECO:0000256" key="10">
    <source>
        <dbReference type="ARBA" id="ARBA00022833"/>
    </source>
</evidence>
<evidence type="ECO:0000256" key="8">
    <source>
        <dbReference type="ARBA" id="ARBA00022723"/>
    </source>
</evidence>
<keyword evidence="12" id="KW-0496">Mitochondrion</keyword>
<comment type="function">
    <text evidence="14">Degrades mitochondrial transit peptides after their cleavage in the intermembrane space or in the matrix, and presequence peptides; clearance of these peptides is required to keep the presequence processing machinery running. Preferentially cleaves the N-terminal side of paired basic amino acid residues. Also degrades other unstructured peptides. May function as an ATP-dependent peptidase as opposed to a metalloendopeptidase.</text>
</comment>
<dbReference type="Pfam" id="PF00675">
    <property type="entry name" value="Peptidase_M16"/>
    <property type="match status" value="1"/>
</dbReference>
<keyword evidence="17" id="KW-1185">Reference proteome</keyword>
<dbReference type="Pfam" id="PF05193">
    <property type="entry name" value="Peptidase_M16_C"/>
    <property type="match status" value="1"/>
</dbReference>
<comment type="cofactor">
    <cofactor evidence="1">
        <name>Zn(2+)</name>
        <dbReference type="ChEBI" id="CHEBI:29105"/>
    </cofactor>
</comment>
<dbReference type="GO" id="GO:0046872">
    <property type="term" value="F:metal ion binding"/>
    <property type="evidence" value="ECO:0007669"/>
    <property type="project" value="UniProtKB-KW"/>
</dbReference>
<comment type="similarity">
    <text evidence="4">Belongs to the peptidase M16 family. PreP subfamily.</text>
</comment>
<dbReference type="InterPro" id="IPR011249">
    <property type="entry name" value="Metalloenz_LuxS/M16"/>
</dbReference>
<evidence type="ECO:0000256" key="13">
    <source>
        <dbReference type="ARBA" id="ARBA00034552"/>
    </source>
</evidence>
<dbReference type="AlphaFoldDB" id="A0AAD5UBT2"/>
<evidence type="ECO:0000256" key="4">
    <source>
        <dbReference type="ARBA" id="ARBA00007575"/>
    </source>
</evidence>
<dbReference type="EMBL" id="JADGKB010000096">
    <property type="protein sequence ID" value="KAJ3253952.1"/>
    <property type="molecule type" value="Genomic_DNA"/>
</dbReference>
<dbReference type="GO" id="GO:0005758">
    <property type="term" value="C:mitochondrial intermembrane space"/>
    <property type="evidence" value="ECO:0007669"/>
    <property type="project" value="UniProtKB-SubCell"/>
</dbReference>
<comment type="caution">
    <text evidence="16">The sequence shown here is derived from an EMBL/GenBank/DDBJ whole genome shotgun (WGS) entry which is preliminary data.</text>
</comment>
<proteinExistence type="inferred from homology"/>
<dbReference type="Gene3D" id="3.30.830.10">
    <property type="entry name" value="Metalloenzyme, LuxS/M16 peptidase-like"/>
    <property type="match status" value="4"/>
</dbReference>
<dbReference type="InterPro" id="IPR011765">
    <property type="entry name" value="Pept_M16_N"/>
</dbReference>
<evidence type="ECO:0000256" key="14">
    <source>
        <dbReference type="ARBA" id="ARBA00045897"/>
    </source>
</evidence>
<dbReference type="Pfam" id="PF08367">
    <property type="entry name" value="M16C_assoc"/>
    <property type="match status" value="1"/>
</dbReference>
<dbReference type="GO" id="GO:0004222">
    <property type="term" value="F:metalloendopeptidase activity"/>
    <property type="evidence" value="ECO:0007669"/>
    <property type="project" value="TreeGrafter"/>
</dbReference>
<sequence length="925" mass="104879">MLSRILKRNSSTFTLQSRKHLPTFNCNVELYRHTTGLQWVHLDAATSNNVFSIGFKTEPSDSTGIPHILEHTALCGDPFFKMLNRSMATFMNAMTGDDMTAYPFSTQNKQDYYNLMDVYLDAVFFPKLNEYDFKQEGWRLEYENVHDNTSPIIFKGVVYNEMKGALADTSSLFYTRHQQQLYPGTTYSHVSGGDPQNITNLTHQELVAFHKKNYHPSNSIIYTYEQMEKVQEKIAGFGRLNHTLVEPIQRWTKPKNVVVKGPFDSLGDQNRQARVAVSYLTNPESDTFESFTLRAISDLLLDGAASPMYKRLIETKLGIEFAPTTGYNSCPTVTSMSFGLQGVENDKIDVVSEKILECLDDFSKQGPPKERISSVFHQIEIGLKHKTTQFGMNLGWNLTRNMFHQGDPLDALDYEKNLTKLKKHLNDNSFIRSKVNEYFINNPHRLTFAMLPDHGYADLLVKQEQERLNHKVLKLSENDKTRIYKEGQKLLKLQESKEDLSCLPCIDLQSVSREPTNYPLIESTISNVPVLIRPTDTNTLSYVYFKFDISHLNDNELMLALNSLGTASVPLAKLDEDIRTFTGGINASASHSTDAKDNNKHSTYLTVSSSCMPSNISEMYKLLHQCMFETDWTKKDELYTCLTIEASSLVNSITGNGHIYAMRSASASLTPSGHVSELLHGMTQVNYLNTLTQDPDITHLSTRLQEIAKKIFNQPEILIVTDQAITEHQVGIARIVENLSPLKHTYKSDFQPSFKMNNHPMDLGINFVAKSIKTVPYTHPDSPALKVLSSILTNHFLHKELREKGGAYGGGCRYNSIDGILNYMTYRDPIGYTRTLDTFKESTTFDFSKVSKTDLTNAKLDILKTMDVPIDTGLEGYSYFTSKVFHEQMKKYRAGLFDCTIDDLVRVQKYLNLEASACVIGESIN</sequence>
<dbReference type="GO" id="GO:0016485">
    <property type="term" value="P:protein processing"/>
    <property type="evidence" value="ECO:0007669"/>
    <property type="project" value="TreeGrafter"/>
</dbReference>
<dbReference type="SUPFAM" id="SSF63411">
    <property type="entry name" value="LuxS/MPP-like metallohydrolase"/>
    <property type="match status" value="4"/>
</dbReference>
<evidence type="ECO:0000256" key="7">
    <source>
        <dbReference type="ARBA" id="ARBA00022670"/>
    </source>
</evidence>
<dbReference type="Proteomes" id="UP001210925">
    <property type="component" value="Unassembled WGS sequence"/>
</dbReference>
<reference evidence="16" key="1">
    <citation type="submission" date="2020-05" db="EMBL/GenBank/DDBJ databases">
        <title>Phylogenomic resolution of chytrid fungi.</title>
        <authorList>
            <person name="Stajich J.E."/>
            <person name="Amses K."/>
            <person name="Simmons R."/>
            <person name="Seto K."/>
            <person name="Myers J."/>
            <person name="Bonds A."/>
            <person name="Quandt C.A."/>
            <person name="Barry K."/>
            <person name="Liu P."/>
            <person name="Grigoriev I."/>
            <person name="Longcore J.E."/>
            <person name="James T.Y."/>
        </authorList>
    </citation>
    <scope>NUCLEOTIDE SEQUENCE</scope>
    <source>
        <strain evidence="16">PLAUS21</strain>
    </source>
</reference>
<evidence type="ECO:0000256" key="5">
    <source>
        <dbReference type="ARBA" id="ARBA00011853"/>
    </source>
</evidence>